<proteinExistence type="predicted"/>
<accession>A0AAD6LFV4</accession>
<dbReference type="Proteomes" id="UP001164929">
    <property type="component" value="Chromosome 17"/>
</dbReference>
<evidence type="ECO:0000313" key="3">
    <source>
        <dbReference type="Proteomes" id="UP001164929"/>
    </source>
</evidence>
<feature type="transmembrane region" description="Helical" evidence="1">
    <location>
        <begin position="29"/>
        <end position="50"/>
    </location>
</feature>
<keyword evidence="1" id="KW-0472">Membrane</keyword>
<reference evidence="2" key="1">
    <citation type="journal article" date="2023" name="Mol. Ecol. Resour.">
        <title>Chromosome-level genome assembly of a triploid poplar Populus alba 'Berolinensis'.</title>
        <authorList>
            <person name="Chen S."/>
            <person name="Yu Y."/>
            <person name="Wang X."/>
            <person name="Wang S."/>
            <person name="Zhang T."/>
            <person name="Zhou Y."/>
            <person name="He R."/>
            <person name="Meng N."/>
            <person name="Wang Y."/>
            <person name="Liu W."/>
            <person name="Liu Z."/>
            <person name="Liu J."/>
            <person name="Guo Q."/>
            <person name="Huang H."/>
            <person name="Sederoff R.R."/>
            <person name="Wang G."/>
            <person name="Qu G."/>
            <person name="Chen S."/>
        </authorList>
    </citation>
    <scope>NUCLEOTIDE SEQUENCE</scope>
    <source>
        <strain evidence="2">SC-2020</strain>
    </source>
</reference>
<keyword evidence="1" id="KW-0812">Transmembrane</keyword>
<organism evidence="2 3">
    <name type="scientific">Populus alba x Populus x berolinensis</name>
    <dbReference type="NCBI Taxonomy" id="444605"/>
    <lineage>
        <taxon>Eukaryota</taxon>
        <taxon>Viridiplantae</taxon>
        <taxon>Streptophyta</taxon>
        <taxon>Embryophyta</taxon>
        <taxon>Tracheophyta</taxon>
        <taxon>Spermatophyta</taxon>
        <taxon>Magnoliopsida</taxon>
        <taxon>eudicotyledons</taxon>
        <taxon>Gunneridae</taxon>
        <taxon>Pentapetalae</taxon>
        <taxon>rosids</taxon>
        <taxon>fabids</taxon>
        <taxon>Malpighiales</taxon>
        <taxon>Salicaceae</taxon>
        <taxon>Saliceae</taxon>
        <taxon>Populus</taxon>
    </lineage>
</organism>
<keyword evidence="1" id="KW-1133">Transmembrane helix</keyword>
<comment type="caution">
    <text evidence="2">The sequence shown here is derived from an EMBL/GenBank/DDBJ whole genome shotgun (WGS) entry which is preliminary data.</text>
</comment>
<protein>
    <submittedName>
        <fullName evidence="2">Uncharacterized protein</fullName>
    </submittedName>
</protein>
<evidence type="ECO:0000313" key="2">
    <source>
        <dbReference type="EMBL" id="KAJ6959955.1"/>
    </source>
</evidence>
<gene>
    <name evidence="2" type="ORF">NC653_038108</name>
</gene>
<dbReference type="EMBL" id="JAQIZT010000017">
    <property type="protein sequence ID" value="KAJ6959955.1"/>
    <property type="molecule type" value="Genomic_DNA"/>
</dbReference>
<keyword evidence="3" id="KW-1185">Reference proteome</keyword>
<dbReference type="AlphaFoldDB" id="A0AAD6LFV4"/>
<sequence length="190" mass="21369">MAAHLTSDAATSEQATRGEKVRFQANGSIYEIIISIHGSNTISILFVSIIKKKKRKERNRSPKFKKGTMALVFGDKSTKFKSGLSRHRNQIVKMVVVDLYAFLFVDGERKKRSTTFQDSVVYDKRKTGRAHILLPSRIQGDREISDTAWEFFLLELGSFSHSSLRQPSNGGGKQIAANYTFPRLSIQGDP</sequence>
<evidence type="ECO:0000256" key="1">
    <source>
        <dbReference type="SAM" id="Phobius"/>
    </source>
</evidence>
<name>A0AAD6LFV4_9ROSI</name>